<dbReference type="PROSITE" id="PS51257">
    <property type="entry name" value="PROKAR_LIPOPROTEIN"/>
    <property type="match status" value="1"/>
</dbReference>
<evidence type="ECO:0008006" key="3">
    <source>
        <dbReference type="Google" id="ProtNLM"/>
    </source>
</evidence>
<name>A0A380BP71_9GAMM</name>
<evidence type="ECO:0000313" key="1">
    <source>
        <dbReference type="EMBL" id="SUJ04602.1"/>
    </source>
</evidence>
<keyword evidence="2" id="KW-1185">Reference proteome</keyword>
<sequence>MKSIFHQGPIVCLLLVLLPTIGGCGLGDRHDQEYQQLAPALTKVTSAAEATIRYENHPANLDGQTLLALATTHDASLLEPFSQYQLHLFRIEDHALLLLCSADGERALMEDSGCTAKLDKQHWQQGTHPCETSIAPANICLDEL</sequence>
<dbReference type="KEGG" id="salg:BS332_19220"/>
<proteinExistence type="predicted"/>
<accession>A0A380BP71</accession>
<evidence type="ECO:0000313" key="2">
    <source>
        <dbReference type="Proteomes" id="UP000254069"/>
    </source>
</evidence>
<dbReference type="EMBL" id="UGYO01000002">
    <property type="protein sequence ID" value="SUJ04602.1"/>
    <property type="molecule type" value="Genomic_DNA"/>
</dbReference>
<dbReference type="Proteomes" id="UP000254069">
    <property type="component" value="Unassembled WGS sequence"/>
</dbReference>
<organism evidence="1 2">
    <name type="scientific">Shewanella algae</name>
    <dbReference type="NCBI Taxonomy" id="38313"/>
    <lineage>
        <taxon>Bacteria</taxon>
        <taxon>Pseudomonadati</taxon>
        <taxon>Pseudomonadota</taxon>
        <taxon>Gammaproteobacteria</taxon>
        <taxon>Alteromonadales</taxon>
        <taxon>Shewanellaceae</taxon>
        <taxon>Shewanella</taxon>
    </lineage>
</organism>
<dbReference type="RefSeq" id="WP_025887734.1">
    <property type="nucleotide sequence ID" value="NZ_AP024609.1"/>
</dbReference>
<dbReference type="AlphaFoldDB" id="A0A380BP71"/>
<reference evidence="1 2" key="1">
    <citation type="submission" date="2018-06" db="EMBL/GenBank/DDBJ databases">
        <authorList>
            <consortium name="Pathogen Informatics"/>
            <person name="Doyle S."/>
        </authorList>
    </citation>
    <scope>NUCLEOTIDE SEQUENCE [LARGE SCALE GENOMIC DNA]</scope>
    <source>
        <strain evidence="1 2">NCTC10738</strain>
    </source>
</reference>
<gene>
    <name evidence="1" type="ORF">NCTC10738_03675</name>
</gene>
<protein>
    <recommendedName>
        <fullName evidence="3">Lipoprotein</fullName>
    </recommendedName>
</protein>